<dbReference type="EMBL" id="CATOUU010000117">
    <property type="protein sequence ID" value="CAI9916970.1"/>
    <property type="molecule type" value="Genomic_DNA"/>
</dbReference>
<reference evidence="3 5" key="2">
    <citation type="submission" date="2024-07" db="EMBL/GenBank/DDBJ databases">
        <authorList>
            <person name="Akdeniz Z."/>
        </authorList>
    </citation>
    <scope>NUCLEOTIDE SEQUENCE [LARGE SCALE GENOMIC DNA]</scope>
</reference>
<dbReference type="EMBL" id="CATOUU010000748">
    <property type="protein sequence ID" value="CAI9945725.1"/>
    <property type="molecule type" value="Genomic_DNA"/>
</dbReference>
<protein>
    <submittedName>
        <fullName evidence="3">Hypothetical_protein</fullName>
    </submittedName>
</protein>
<evidence type="ECO:0000313" key="5">
    <source>
        <dbReference type="Proteomes" id="UP001642409"/>
    </source>
</evidence>
<organism evidence="1">
    <name type="scientific">Hexamita inflata</name>
    <dbReference type="NCBI Taxonomy" id="28002"/>
    <lineage>
        <taxon>Eukaryota</taxon>
        <taxon>Metamonada</taxon>
        <taxon>Diplomonadida</taxon>
        <taxon>Hexamitidae</taxon>
        <taxon>Hexamitinae</taxon>
        <taxon>Hexamita</taxon>
    </lineage>
</organism>
<dbReference type="AlphaFoldDB" id="A0AA86NCK3"/>
<dbReference type="Proteomes" id="UP001642409">
    <property type="component" value="Unassembled WGS sequence"/>
</dbReference>
<gene>
    <name evidence="2" type="ORF">HINF_LOCUS33370</name>
    <name evidence="1" type="ORF">HINF_LOCUS4615</name>
    <name evidence="3" type="ORF">HINF_LOCUS67584</name>
    <name evidence="4" type="ORF">HINF_LOCUS69194</name>
</gene>
<sequence length="160" mass="19019">MHPVAPTAPTAPMHPERFTLGCRDSHYVFDFTNDCIYDVFMMQQKLNYSTSLMQKYSKDEIEWIRHFLQRRDDLYKEKLIMSFQWIVNQLLKEFDIKISRSTLCRYSRKIDIGQARSKVLQQKPKQKPKPKIVKVVKVVKVVKSDDEESGEEIEEEQSDE</sequence>
<dbReference type="EMBL" id="CAXDID020000501">
    <property type="protein sequence ID" value="CAL6097644.1"/>
    <property type="molecule type" value="Genomic_DNA"/>
</dbReference>
<evidence type="ECO:0000313" key="3">
    <source>
        <dbReference type="EMBL" id="CAL6094676.1"/>
    </source>
</evidence>
<evidence type="ECO:0000313" key="2">
    <source>
        <dbReference type="EMBL" id="CAI9945725.1"/>
    </source>
</evidence>
<evidence type="ECO:0000313" key="4">
    <source>
        <dbReference type="EMBL" id="CAL6097644.1"/>
    </source>
</evidence>
<comment type="caution">
    <text evidence="1">The sequence shown here is derived from an EMBL/GenBank/DDBJ whole genome shotgun (WGS) entry which is preliminary data.</text>
</comment>
<evidence type="ECO:0000313" key="1">
    <source>
        <dbReference type="EMBL" id="CAI9916970.1"/>
    </source>
</evidence>
<dbReference type="EMBL" id="CAXDID020000468">
    <property type="protein sequence ID" value="CAL6094676.1"/>
    <property type="molecule type" value="Genomic_DNA"/>
</dbReference>
<reference evidence="1" key="1">
    <citation type="submission" date="2023-06" db="EMBL/GenBank/DDBJ databases">
        <authorList>
            <person name="Kurt Z."/>
        </authorList>
    </citation>
    <scope>NUCLEOTIDE SEQUENCE</scope>
</reference>
<accession>A0AA86NCK3</accession>
<keyword evidence="5" id="KW-1185">Reference proteome</keyword>
<proteinExistence type="predicted"/>
<name>A0AA86NCK3_9EUKA</name>